<organism evidence="6 7">
    <name type="scientific">Vespula squamosa</name>
    <name type="common">Southern yellow jacket</name>
    <name type="synonym">Wasp</name>
    <dbReference type="NCBI Taxonomy" id="30214"/>
    <lineage>
        <taxon>Eukaryota</taxon>
        <taxon>Metazoa</taxon>
        <taxon>Ecdysozoa</taxon>
        <taxon>Arthropoda</taxon>
        <taxon>Hexapoda</taxon>
        <taxon>Insecta</taxon>
        <taxon>Pterygota</taxon>
        <taxon>Neoptera</taxon>
        <taxon>Endopterygota</taxon>
        <taxon>Hymenoptera</taxon>
        <taxon>Apocrita</taxon>
        <taxon>Aculeata</taxon>
        <taxon>Vespoidea</taxon>
        <taxon>Vespidae</taxon>
        <taxon>Vespinae</taxon>
        <taxon>Vespula</taxon>
    </lineage>
</organism>
<keyword evidence="7" id="KW-1185">Reference proteome</keyword>
<keyword evidence="2" id="KW-0274">FAD</keyword>
<evidence type="ECO:0000256" key="2">
    <source>
        <dbReference type="RuleBase" id="RU003968"/>
    </source>
</evidence>
<feature type="domain" description="Glucose-methanol-choline oxidoreductase N-terminal" evidence="4">
    <location>
        <begin position="1353"/>
        <end position="1376"/>
    </location>
</feature>
<evidence type="ECO:0000256" key="1">
    <source>
        <dbReference type="ARBA" id="ARBA00010790"/>
    </source>
</evidence>
<feature type="domain" description="Glucose-methanol-choline oxidoreductase N-terminal" evidence="4">
    <location>
        <begin position="775"/>
        <end position="798"/>
    </location>
</feature>
<feature type="domain" description="Glucose-methanol-choline oxidoreductase N-terminal" evidence="5">
    <location>
        <begin position="954"/>
        <end position="968"/>
    </location>
</feature>
<keyword evidence="3" id="KW-0732">Signal</keyword>
<proteinExistence type="inferred from homology"/>
<protein>
    <recommendedName>
        <fullName evidence="4 5">Glucose-methanol-choline oxidoreductase N-terminal domain-containing protein</fullName>
    </recommendedName>
</protein>
<dbReference type="Gene3D" id="3.30.560.10">
    <property type="entry name" value="Glucose Oxidase, domain 3"/>
    <property type="match status" value="3"/>
</dbReference>
<comment type="caution">
    <text evidence="6">The sequence shown here is derived from an EMBL/GenBank/DDBJ whole genome shotgun (WGS) entry which is preliminary data.</text>
</comment>
<accession>A0ABD2A6Q9</accession>
<feature type="signal peptide" evidence="3">
    <location>
        <begin position="1"/>
        <end position="22"/>
    </location>
</feature>
<feature type="domain" description="Glucose-methanol-choline oxidoreductase N-terminal" evidence="5">
    <location>
        <begin position="1530"/>
        <end position="1544"/>
    </location>
</feature>
<gene>
    <name evidence="6" type="ORF">V1478_013693</name>
</gene>
<evidence type="ECO:0000313" key="7">
    <source>
        <dbReference type="Proteomes" id="UP001607302"/>
    </source>
</evidence>
<dbReference type="Proteomes" id="UP001607302">
    <property type="component" value="Unassembled WGS sequence"/>
</dbReference>
<dbReference type="SUPFAM" id="SSF54373">
    <property type="entry name" value="FAD-linked reductases, C-terminal domain"/>
    <property type="match status" value="4"/>
</dbReference>
<name>A0ABD2A6Q9_VESSQ</name>
<dbReference type="SUPFAM" id="SSF51905">
    <property type="entry name" value="FAD/NAD(P)-binding domain"/>
    <property type="match status" value="3"/>
</dbReference>
<dbReference type="InterPro" id="IPR012132">
    <property type="entry name" value="GMC_OxRdtase"/>
</dbReference>
<sequence length="1911" mass="214570">MIRIFKMRLLDFLLLLVQYAFARQVNPTMLNQLGINYDSFIVSNTTGCCGCSFEDTKYMDSVCGGQSAFMTLVQNLMMSRCDIADPCRRLGRDDIPNEWYDFIVVGAGVAGPIIARRLSDNAWNRVLLIEAGPEEPTMTAIPGLAWNAIQSSLDWKYKTEPTRPHPTACLDTGGKCNVPRGRMISGTGGMHGMMYYRGHPEIYNKWAREGNVGWSYDEIEHYFQRVEDPVDPSMLSSHARTVPNGPVKIQHYSHRPQFVSVLLDSAAELGYRTYGLKEYTQTGFMVAPMTVEKGLRASTPKAYLRPVYNRNNLRVLTNAQVLRVLINDYDMKAYGVELIDKYGQRRIIKCNKEVILTAGAMGSPQILLNSGIGPREQLTKLGIRTYKDLPVGQYFINHVSIAVPMSIRDTSVETMTMQSVNEYLESRTGDLASTGLTQVTAFLESNYTIPGIPDLQVFFDGFSSYCPKTGMPNECTNGIKEPCPNRRKIVARPTVVIPESRGTLELRSANPLDLPLMYPNYFTHEKDMKVLIEGIKKVLKLIETPSMKKWDLQLETLHHPLCTKFHFGTDAYWECYIRAKTGPENHQAGTCKMGPATDADAVVDPQLRVHGVPNIRVADPSIFPYLPNANPIAAIMMWGISPTSIHEPASGYDQSFVDICLSRKYRTLLVAQCSLIVNNEYPKDRTNEIISSKREFDFVIVGGGTAGSVLANRLTEISNWDVLLIEAGEDPSELSDIPGLILLIQGTAEDYSYDIEPQEGFCQSMKNNNCKWGKGKVLGGSSVINAMLYVRGNDRDYDEWEHLGNEGWSYEEVLPYFKKSIDCPQEYIDKWEDKYCAKGGPLNIRSFNYSETKIQEIFTNAARELGIPILEAFYEDNYIGYGKALGTIDMSRRINAAKAFLSPIKDRKNLYVIKSARVDKVLMNDNRAGGVRVTLKNGEQIDVTASKEVILSAGTIATPQILMLSGIGPANHLREIGIPLVTDLPVGKNLQDHVIWLGLQLAYINHTYAQPSPTHIMDIVYNYLMRGTGELGTIGGVEHVAFLNLSDPQSKYPEIQILYTHVPRWQVDKLQMLLKAFDVLDELIENMSKVIMETDIVFMCPALLRPKSTGEIKLRSSDPADQVKIYANYFADQSDRKTLLKSLDFVKSLVKTKTFQKNGITLRHYDIPNCRNTEPDTMEYWDCNLSNTAGTFYHPVGTAKMGPSGDPTAVVDARLKMTNALATVRAALQANAIELGIGKLSFIPILISAITYFNYHLIDPENQPRVTKKLLKEYDFVVVGGGSAGSVVVNRLTENPEWNVLLLEAGGHETWVSDVPALSFFLQDSKMDWKYRTQPQDSACQAMKDKRCRWPRGKALGGSSVLNSMLYVRGNRRDFDQWESFGNPGWGYEDVLPYFKKSQDQRNPYLARNTKYHSTGGYLTVQDCPYNTPLGPAFLQAAEEMGFDIVDVNGEQQTGFGFFQYTMRRGTRCSAAKAFIRPIKFRKNFHLSLWSHVTRVLIDPSTKKAYGIEFIRNGRVETVFAKKEVILSAGAINTPQLLMLSGIGARNHLEELGIPVIQDSPGVGQNLQDHIALGGQIFLIDDDISVKFNNIININSVWKYTITENGPLTSSIGLEVVGFLSTKYANQTDDWPDVEFMLCSSAITIGGKEVKNALGLTDDFYNDVYGSITNRNSFTIFPMILRPKSRGYIKLKSKHPRDYPLIYHNYLTNPDDVNVLREGVKAAIAFAETSSMKRLGARFHSKPFPNCKHLPMFTDEYWECAIRQFTMTIYHYSCTSKMGPRSDPMAVVDPSLKVYGVEGLRVIDASIMPTVTSSNTNAPVIMIGEKGSDLIKKDWLVVMEIEADFMFTALLRPKRTSEIKLRSTDSANQVKIFANYFADQKDRKLHLISSDFVKLLVKTKTFQKNGITLRN</sequence>
<dbReference type="PROSITE" id="PS00623">
    <property type="entry name" value="GMC_OXRED_1"/>
    <property type="match status" value="2"/>
</dbReference>
<dbReference type="PROSITE" id="PS00624">
    <property type="entry name" value="GMC_OXRED_2"/>
    <property type="match status" value="3"/>
</dbReference>
<evidence type="ECO:0000259" key="4">
    <source>
        <dbReference type="PROSITE" id="PS00623"/>
    </source>
</evidence>
<keyword evidence="2" id="KW-0285">Flavoprotein</keyword>
<dbReference type="InterPro" id="IPR007867">
    <property type="entry name" value="GMC_OxRtase_C"/>
</dbReference>
<dbReference type="InterPro" id="IPR036188">
    <property type="entry name" value="FAD/NAD-bd_sf"/>
</dbReference>
<dbReference type="Pfam" id="PF00732">
    <property type="entry name" value="GMC_oxred_N"/>
    <property type="match status" value="3"/>
</dbReference>
<dbReference type="EMBL" id="JAUDFV010000154">
    <property type="protein sequence ID" value="KAL2716017.1"/>
    <property type="molecule type" value="Genomic_DNA"/>
</dbReference>
<dbReference type="Gene3D" id="3.50.50.60">
    <property type="entry name" value="FAD/NAD(P)-binding domain"/>
    <property type="match status" value="3"/>
</dbReference>
<evidence type="ECO:0000256" key="3">
    <source>
        <dbReference type="SAM" id="SignalP"/>
    </source>
</evidence>
<comment type="similarity">
    <text evidence="1 2">Belongs to the GMC oxidoreductase family.</text>
</comment>
<evidence type="ECO:0000313" key="6">
    <source>
        <dbReference type="EMBL" id="KAL2716017.1"/>
    </source>
</evidence>
<feature type="domain" description="Glucose-methanol-choline oxidoreductase N-terminal" evidence="5">
    <location>
        <begin position="359"/>
        <end position="373"/>
    </location>
</feature>
<dbReference type="PANTHER" id="PTHR11552">
    <property type="entry name" value="GLUCOSE-METHANOL-CHOLINE GMC OXIDOREDUCTASE"/>
    <property type="match status" value="1"/>
</dbReference>
<dbReference type="PANTHER" id="PTHR11552:SF154">
    <property type="entry name" value="FI04917P"/>
    <property type="match status" value="1"/>
</dbReference>
<dbReference type="InterPro" id="IPR000172">
    <property type="entry name" value="GMC_OxRdtase_N"/>
</dbReference>
<evidence type="ECO:0000259" key="5">
    <source>
        <dbReference type="PROSITE" id="PS00624"/>
    </source>
</evidence>
<dbReference type="Pfam" id="PF05199">
    <property type="entry name" value="GMC_oxred_C"/>
    <property type="match status" value="3"/>
</dbReference>
<reference evidence="6 7" key="1">
    <citation type="journal article" date="2024" name="Ann. Entomol. Soc. Am.">
        <title>Genomic analyses of the southern and eastern yellowjacket wasps (Hymenoptera: Vespidae) reveal evolutionary signatures of social life.</title>
        <authorList>
            <person name="Catto M.A."/>
            <person name="Caine P.B."/>
            <person name="Orr S.E."/>
            <person name="Hunt B.G."/>
            <person name="Goodisman M.A.D."/>
        </authorList>
    </citation>
    <scope>NUCLEOTIDE SEQUENCE [LARGE SCALE GENOMIC DNA]</scope>
    <source>
        <strain evidence="6">233</strain>
        <tissue evidence="6">Head and thorax</tissue>
    </source>
</reference>
<feature type="chain" id="PRO_5044848149" description="Glucose-methanol-choline oxidoreductase N-terminal domain-containing protein" evidence="3">
    <location>
        <begin position="23"/>
        <end position="1911"/>
    </location>
</feature>